<dbReference type="InterPro" id="IPR000092">
    <property type="entry name" value="Polyprenyl_synt"/>
</dbReference>
<evidence type="ECO:0000256" key="5">
    <source>
        <dbReference type="ARBA" id="ARBA00022842"/>
    </source>
</evidence>
<evidence type="ECO:0000256" key="2">
    <source>
        <dbReference type="ARBA" id="ARBA00006706"/>
    </source>
</evidence>
<feature type="region of interest" description="Disordered" evidence="7">
    <location>
        <begin position="1"/>
        <end position="51"/>
    </location>
</feature>
<dbReference type="PANTHER" id="PTHR12001">
    <property type="entry name" value="GERANYLGERANYL PYROPHOSPHATE SYNTHASE"/>
    <property type="match status" value="1"/>
</dbReference>
<dbReference type="InterPro" id="IPR033749">
    <property type="entry name" value="Polyprenyl_synt_CS"/>
</dbReference>
<dbReference type="Gene3D" id="1.10.600.10">
    <property type="entry name" value="Farnesyl Diphosphate Synthase"/>
    <property type="match status" value="1"/>
</dbReference>
<name>A0A5C6DVD5_9BACT</name>
<dbReference type="GO" id="GO:0046872">
    <property type="term" value="F:metal ion binding"/>
    <property type="evidence" value="ECO:0007669"/>
    <property type="project" value="UniProtKB-KW"/>
</dbReference>
<gene>
    <name evidence="8" type="primary">ispB</name>
    <name evidence="8" type="ORF">Q31b_38370</name>
</gene>
<organism evidence="8 9">
    <name type="scientific">Novipirellula aureliae</name>
    <dbReference type="NCBI Taxonomy" id="2527966"/>
    <lineage>
        <taxon>Bacteria</taxon>
        <taxon>Pseudomonadati</taxon>
        <taxon>Planctomycetota</taxon>
        <taxon>Planctomycetia</taxon>
        <taxon>Pirellulales</taxon>
        <taxon>Pirellulaceae</taxon>
        <taxon>Novipirellula</taxon>
    </lineage>
</organism>
<proteinExistence type="inferred from homology"/>
<evidence type="ECO:0000256" key="6">
    <source>
        <dbReference type="RuleBase" id="RU004466"/>
    </source>
</evidence>
<dbReference type="CDD" id="cd00685">
    <property type="entry name" value="Trans_IPPS_HT"/>
    <property type="match status" value="1"/>
</dbReference>
<reference evidence="8 9" key="1">
    <citation type="submission" date="2019-02" db="EMBL/GenBank/DDBJ databases">
        <title>Deep-cultivation of Planctomycetes and their phenomic and genomic characterization uncovers novel biology.</title>
        <authorList>
            <person name="Wiegand S."/>
            <person name="Jogler M."/>
            <person name="Boedeker C."/>
            <person name="Pinto D."/>
            <person name="Vollmers J."/>
            <person name="Rivas-Marin E."/>
            <person name="Kohn T."/>
            <person name="Peeters S.H."/>
            <person name="Heuer A."/>
            <person name="Rast P."/>
            <person name="Oberbeckmann S."/>
            <person name="Bunk B."/>
            <person name="Jeske O."/>
            <person name="Meyerdierks A."/>
            <person name="Storesund J.E."/>
            <person name="Kallscheuer N."/>
            <person name="Luecker S."/>
            <person name="Lage O.M."/>
            <person name="Pohl T."/>
            <person name="Merkel B.J."/>
            <person name="Hornburger P."/>
            <person name="Mueller R.-W."/>
            <person name="Bruemmer F."/>
            <person name="Labrenz M."/>
            <person name="Spormann A.M."/>
            <person name="Op Den Camp H."/>
            <person name="Overmann J."/>
            <person name="Amann R."/>
            <person name="Jetten M.S.M."/>
            <person name="Mascher T."/>
            <person name="Medema M.H."/>
            <person name="Devos D.P."/>
            <person name="Kaster A.-K."/>
            <person name="Ovreas L."/>
            <person name="Rohde M."/>
            <person name="Galperin M.Y."/>
            <person name="Jogler C."/>
        </authorList>
    </citation>
    <scope>NUCLEOTIDE SEQUENCE [LARGE SCALE GENOMIC DNA]</scope>
    <source>
        <strain evidence="8 9">Q31b</strain>
    </source>
</reference>
<dbReference type="SFLD" id="SFLDS00005">
    <property type="entry name" value="Isoprenoid_Synthase_Type_I"/>
    <property type="match status" value="1"/>
</dbReference>
<comment type="cofactor">
    <cofactor evidence="1">
        <name>Mg(2+)</name>
        <dbReference type="ChEBI" id="CHEBI:18420"/>
    </cofactor>
</comment>
<dbReference type="PROSITE" id="PS00444">
    <property type="entry name" value="POLYPRENYL_SYNTHASE_2"/>
    <property type="match status" value="1"/>
</dbReference>
<dbReference type="AlphaFoldDB" id="A0A5C6DVD5"/>
<dbReference type="InterPro" id="IPR008949">
    <property type="entry name" value="Isoprenoid_synthase_dom_sf"/>
</dbReference>
<evidence type="ECO:0000256" key="1">
    <source>
        <dbReference type="ARBA" id="ARBA00001946"/>
    </source>
</evidence>
<accession>A0A5C6DVD5</accession>
<dbReference type="PROSITE" id="PS00723">
    <property type="entry name" value="POLYPRENYL_SYNTHASE_1"/>
    <property type="match status" value="1"/>
</dbReference>
<dbReference type="GO" id="GO:0106350">
    <property type="term" value="F:all-trans-octaprenyl-diphosphate synthase activity"/>
    <property type="evidence" value="ECO:0007669"/>
    <property type="project" value="UniProtKB-EC"/>
</dbReference>
<comment type="similarity">
    <text evidence="2 6">Belongs to the FPP/GGPP synthase family.</text>
</comment>
<dbReference type="PANTHER" id="PTHR12001:SF69">
    <property type="entry name" value="ALL TRANS-POLYPRENYL-DIPHOSPHATE SYNTHASE PDSS1"/>
    <property type="match status" value="1"/>
</dbReference>
<dbReference type="Pfam" id="PF00348">
    <property type="entry name" value="polyprenyl_synt"/>
    <property type="match status" value="1"/>
</dbReference>
<evidence type="ECO:0000256" key="7">
    <source>
        <dbReference type="SAM" id="MobiDB-lite"/>
    </source>
</evidence>
<keyword evidence="3 6" id="KW-0808">Transferase</keyword>
<dbReference type="GO" id="GO:0008299">
    <property type="term" value="P:isoprenoid biosynthetic process"/>
    <property type="evidence" value="ECO:0007669"/>
    <property type="project" value="InterPro"/>
</dbReference>
<keyword evidence="4" id="KW-0479">Metal-binding</keyword>
<dbReference type="SUPFAM" id="SSF48576">
    <property type="entry name" value="Terpenoid synthases"/>
    <property type="match status" value="1"/>
</dbReference>
<keyword evidence="5" id="KW-0460">Magnesium</keyword>
<dbReference type="EMBL" id="SJPY01000006">
    <property type="protein sequence ID" value="TWU38759.1"/>
    <property type="molecule type" value="Genomic_DNA"/>
</dbReference>
<comment type="caution">
    <text evidence="8">The sequence shown here is derived from an EMBL/GenBank/DDBJ whole genome shotgun (WGS) entry which is preliminary data.</text>
</comment>
<dbReference type="Proteomes" id="UP000315471">
    <property type="component" value="Unassembled WGS sequence"/>
</dbReference>
<evidence type="ECO:0000313" key="8">
    <source>
        <dbReference type="EMBL" id="TWU38759.1"/>
    </source>
</evidence>
<dbReference type="EC" id="2.5.1.90" evidence="8"/>
<feature type="compositionally biased region" description="Polar residues" evidence="7">
    <location>
        <begin position="1"/>
        <end position="12"/>
    </location>
</feature>
<keyword evidence="9" id="KW-1185">Reference proteome</keyword>
<evidence type="ECO:0000256" key="4">
    <source>
        <dbReference type="ARBA" id="ARBA00022723"/>
    </source>
</evidence>
<evidence type="ECO:0000313" key="9">
    <source>
        <dbReference type="Proteomes" id="UP000315471"/>
    </source>
</evidence>
<dbReference type="RefSeq" id="WP_231617673.1">
    <property type="nucleotide sequence ID" value="NZ_SJPY01000006.1"/>
</dbReference>
<evidence type="ECO:0000256" key="3">
    <source>
        <dbReference type="ARBA" id="ARBA00022679"/>
    </source>
</evidence>
<protein>
    <submittedName>
        <fullName evidence="8">Octaprenyl-diphosphate synthase</fullName>
        <ecNumber evidence="8">2.5.1.90</ecNumber>
    </submittedName>
</protein>
<sequence length="379" mass="41801">MNSTSTLSSVPLHSSIPRPDAETRSNTEAVENGRPHANTGIGTRVAATPEDLDDQSKQQILGMYGIISEEMRQIEQRFHAELQSPYESLVPVLRHGTQLGGKRLRPAMLLLSGAALGKLTSDHIVLGTVVEMVHTATLIHDDVLDEAVMRRHSATVNAKWNNHTSILLGDYLFAQSFRLVATIGSIEACQWLGESARLICEGEMRQILTRDVLDLDESTYLEMIQGKTAELCRVACRLGAKFSGGSDFDIDALADYGDSLGVAFQIADDYLDLWGSDERVGKTLGTDIEQGKTTLPIIRMLCSVQESERERIASLLLGPSEQRLKAIMPFLEQSDAKAYTRRIAEEYRTKAIESISHLADSEAKQALIAIANFAVDRRF</sequence>